<reference evidence="1 2" key="1">
    <citation type="submission" date="2018-07" db="EMBL/GenBank/DDBJ databases">
        <title>Genomic Encyclopedia of Type Strains, Phase III (KMG-III): the genomes of soil and plant-associated and newly described type strains.</title>
        <authorList>
            <person name="Whitman W."/>
        </authorList>
    </citation>
    <scope>NUCLEOTIDE SEQUENCE [LARGE SCALE GENOMIC DNA]</scope>
    <source>
        <strain evidence="1 2">CECT 7958</strain>
    </source>
</reference>
<keyword evidence="2" id="KW-1185">Reference proteome</keyword>
<organism evidence="1 2">
    <name type="scientific">Winogradskyella arenosi</name>
    <dbReference type="NCBI Taxonomy" id="533325"/>
    <lineage>
        <taxon>Bacteria</taxon>
        <taxon>Pseudomonadati</taxon>
        <taxon>Bacteroidota</taxon>
        <taxon>Flavobacteriia</taxon>
        <taxon>Flavobacteriales</taxon>
        <taxon>Flavobacteriaceae</taxon>
        <taxon>Winogradskyella</taxon>
    </lineage>
</organism>
<accession>A0A368ZDI3</accession>
<evidence type="ECO:0000313" key="1">
    <source>
        <dbReference type="EMBL" id="RCW91300.1"/>
    </source>
</evidence>
<dbReference type="RefSeq" id="WP_114309824.1">
    <property type="nucleotide sequence ID" value="NZ_QPJO01000003.1"/>
</dbReference>
<proteinExistence type="predicted"/>
<dbReference type="AlphaFoldDB" id="A0A368ZDI3"/>
<protein>
    <submittedName>
        <fullName evidence="1">PD-(D/E)XK nuclease superfamily protein</fullName>
    </submittedName>
</protein>
<gene>
    <name evidence="1" type="ORF">DFQ08_103127</name>
</gene>
<dbReference type="EMBL" id="QPJO01000003">
    <property type="protein sequence ID" value="RCW91300.1"/>
    <property type="molecule type" value="Genomic_DNA"/>
</dbReference>
<dbReference type="Pfam" id="PF14281">
    <property type="entry name" value="PDDEXK_4"/>
    <property type="match status" value="1"/>
</dbReference>
<dbReference type="Proteomes" id="UP000253436">
    <property type="component" value="Unassembled WGS sequence"/>
</dbReference>
<evidence type="ECO:0000313" key="2">
    <source>
        <dbReference type="Proteomes" id="UP000253436"/>
    </source>
</evidence>
<dbReference type="InterPro" id="IPR029470">
    <property type="entry name" value="PDDEXK_4"/>
</dbReference>
<name>A0A368ZDI3_9FLAO</name>
<comment type="caution">
    <text evidence="1">The sequence shown here is derived from an EMBL/GenBank/DDBJ whole genome shotgun (WGS) entry which is preliminary data.</text>
</comment>
<sequence>MLEGKEKINLESLQAFLDKNEIPKIKGKPKTFLGIAKQPHYENVLSNIYAFYLRVNEVHKFKDLFVTSLFELINKDSTLIDPFFDFKVFTEYGVSDQKRIDILLQNNEQAVIIENKVYHHLNNDLELYYTDVVATKKMGVVLSLHPISKIYHPYFINITHLQLLNQVMQNLGNYLLDANDKYVVFLKDFYQNTINLSQPLMNENDFNFYFENQQKINNLIAYKSSARKHLENEVKKAYRLLEGEKLNIKLYESSGNLGNVLSYYISKLDKNLMFTIIYGDLLKTDGTLRLIVELKGKALINKERYRGVTLSGEENASFYNSKNKVYAHFAVRSYKLQKSEIRTLGDVIYNKLKGDGFVDVFTKLEKILKQEIKNN</sequence>